<evidence type="ECO:0000313" key="3">
    <source>
        <dbReference type="Proteomes" id="UP000177354"/>
    </source>
</evidence>
<proteinExistence type="predicted"/>
<gene>
    <name evidence="2" type="ORF">A2777_06745</name>
</gene>
<dbReference type="EMBL" id="MFJF01000018">
    <property type="protein sequence ID" value="OGG06270.1"/>
    <property type="molecule type" value="Genomic_DNA"/>
</dbReference>
<organism evidence="2 3">
    <name type="scientific">Candidatus Gottesmanbacteria bacterium RIFCSPHIGHO2_01_FULL_40_15</name>
    <dbReference type="NCBI Taxonomy" id="1798376"/>
    <lineage>
        <taxon>Bacteria</taxon>
        <taxon>Candidatus Gottesmaniibacteriota</taxon>
    </lineage>
</organism>
<feature type="region of interest" description="Disordered" evidence="1">
    <location>
        <begin position="90"/>
        <end position="113"/>
    </location>
</feature>
<name>A0A1F5Z1C9_9BACT</name>
<sequence length="113" mass="13200">MNIQEYENAIRSVVPEALFKQAEEIIYQHKPTNPLFENIEAKSSPQRIMQQVYSLRYYKEAGETEEYNQLLEEVRNGIASHGGVDSFNRWLRENDPENPNLDDVKDLDTGILR</sequence>
<feature type="compositionally biased region" description="Basic and acidic residues" evidence="1">
    <location>
        <begin position="102"/>
        <end position="113"/>
    </location>
</feature>
<evidence type="ECO:0000256" key="1">
    <source>
        <dbReference type="SAM" id="MobiDB-lite"/>
    </source>
</evidence>
<accession>A0A1F5Z1C9</accession>
<evidence type="ECO:0000313" key="2">
    <source>
        <dbReference type="EMBL" id="OGG06270.1"/>
    </source>
</evidence>
<protein>
    <submittedName>
        <fullName evidence="2">Uncharacterized protein</fullName>
    </submittedName>
</protein>
<reference evidence="2 3" key="1">
    <citation type="journal article" date="2016" name="Nat. Commun.">
        <title>Thousands of microbial genomes shed light on interconnected biogeochemical processes in an aquifer system.</title>
        <authorList>
            <person name="Anantharaman K."/>
            <person name="Brown C.T."/>
            <person name="Hug L.A."/>
            <person name="Sharon I."/>
            <person name="Castelle C.J."/>
            <person name="Probst A.J."/>
            <person name="Thomas B.C."/>
            <person name="Singh A."/>
            <person name="Wilkins M.J."/>
            <person name="Karaoz U."/>
            <person name="Brodie E.L."/>
            <person name="Williams K.H."/>
            <person name="Hubbard S.S."/>
            <person name="Banfield J.F."/>
        </authorList>
    </citation>
    <scope>NUCLEOTIDE SEQUENCE [LARGE SCALE GENOMIC DNA]</scope>
</reference>
<comment type="caution">
    <text evidence="2">The sequence shown here is derived from an EMBL/GenBank/DDBJ whole genome shotgun (WGS) entry which is preliminary data.</text>
</comment>
<dbReference type="Proteomes" id="UP000177354">
    <property type="component" value="Unassembled WGS sequence"/>
</dbReference>
<dbReference type="AlphaFoldDB" id="A0A1F5Z1C9"/>